<name>A0A074LMS6_9BACT</name>
<keyword evidence="1" id="KW-0472">Membrane</keyword>
<keyword evidence="1" id="KW-0812">Transmembrane</keyword>
<gene>
    <name evidence="2" type="ORF">EL17_05830</name>
</gene>
<evidence type="ECO:0000256" key="1">
    <source>
        <dbReference type="SAM" id="Phobius"/>
    </source>
</evidence>
<keyword evidence="3" id="KW-1185">Reference proteome</keyword>
<dbReference type="RefSeq" id="WP_035071841.1">
    <property type="nucleotide sequence ID" value="NZ_JMIH01000014.1"/>
</dbReference>
<sequence>MQVLIVVILLILGWILSEVQNRHLTKPFLSRRGFAFVSFASFFFFMFGAFVSLRVLFEKLF</sequence>
<feature type="transmembrane region" description="Helical" evidence="1">
    <location>
        <begin position="33"/>
        <end position="57"/>
    </location>
</feature>
<accession>A0A074LMS6</accession>
<dbReference type="eggNOG" id="ENOG502ZW5N">
    <property type="taxonomic scope" value="Bacteria"/>
</dbReference>
<reference evidence="2 3" key="1">
    <citation type="submission" date="2014-04" db="EMBL/GenBank/DDBJ databases">
        <title>Characterization and application of a salt tolerant electro-active bacterium.</title>
        <authorList>
            <person name="Yang L."/>
            <person name="Wei S."/>
            <person name="Tay Q.X.M."/>
        </authorList>
    </citation>
    <scope>NUCLEOTIDE SEQUENCE [LARGE SCALE GENOMIC DNA]</scope>
    <source>
        <strain evidence="2 3">LY1</strain>
    </source>
</reference>
<proteinExistence type="predicted"/>
<evidence type="ECO:0000313" key="3">
    <source>
        <dbReference type="Proteomes" id="UP000027821"/>
    </source>
</evidence>
<dbReference type="Proteomes" id="UP000027821">
    <property type="component" value="Unassembled WGS sequence"/>
</dbReference>
<dbReference type="AlphaFoldDB" id="A0A074LMS6"/>
<keyword evidence="1" id="KW-1133">Transmembrane helix</keyword>
<evidence type="ECO:0000313" key="2">
    <source>
        <dbReference type="EMBL" id="KEO75187.1"/>
    </source>
</evidence>
<organism evidence="2 3">
    <name type="scientific">Anditalea andensis</name>
    <dbReference type="NCBI Taxonomy" id="1048983"/>
    <lineage>
        <taxon>Bacteria</taxon>
        <taxon>Pseudomonadati</taxon>
        <taxon>Bacteroidota</taxon>
        <taxon>Cytophagia</taxon>
        <taxon>Cytophagales</taxon>
        <taxon>Cytophagaceae</taxon>
        <taxon>Anditalea</taxon>
    </lineage>
</organism>
<protein>
    <submittedName>
        <fullName evidence="2">Uncharacterized protein</fullName>
    </submittedName>
</protein>
<dbReference type="EMBL" id="JMIH01000014">
    <property type="protein sequence ID" value="KEO75187.1"/>
    <property type="molecule type" value="Genomic_DNA"/>
</dbReference>
<comment type="caution">
    <text evidence="2">The sequence shown here is derived from an EMBL/GenBank/DDBJ whole genome shotgun (WGS) entry which is preliminary data.</text>
</comment>